<dbReference type="EMBL" id="BRXZ01000123">
    <property type="protein sequence ID" value="GMI05710.1"/>
    <property type="molecule type" value="Genomic_DNA"/>
</dbReference>
<keyword evidence="1" id="KW-0472">Membrane</keyword>
<reference evidence="2" key="1">
    <citation type="submission" date="2022-07" db="EMBL/GenBank/DDBJ databases">
        <title>Genome analysis of Parmales, a sister group of diatoms, reveals the evolutionary specialization of diatoms from phago-mixotrophs to photoautotrophs.</title>
        <authorList>
            <person name="Ban H."/>
            <person name="Sato S."/>
            <person name="Yoshikawa S."/>
            <person name="Kazumasa Y."/>
            <person name="Nakamura Y."/>
            <person name="Ichinomiya M."/>
            <person name="Saitoh K."/>
            <person name="Sato N."/>
            <person name="Blanc-Mathieu R."/>
            <person name="Endo H."/>
            <person name="Kuwata A."/>
            <person name="Ogata H."/>
        </authorList>
    </citation>
    <scope>NUCLEOTIDE SEQUENCE</scope>
</reference>
<sequence>MAAYEAYGKGEESECGTPVMGVDGVVVSSFVVSVHRGGWEGTQAGMGVAGKGVANYSHIGTVLGVMLVLALFFGRRYWKSFRKAPGGDEKEKFESEMVKLKRSGTNLTMGAYI</sequence>
<gene>
    <name evidence="2" type="ORF">TrRE_jg10736</name>
</gene>
<proteinExistence type="predicted"/>
<dbReference type="Proteomes" id="UP001165082">
    <property type="component" value="Unassembled WGS sequence"/>
</dbReference>
<evidence type="ECO:0000256" key="1">
    <source>
        <dbReference type="SAM" id="Phobius"/>
    </source>
</evidence>
<organism evidence="2 3">
    <name type="scientific">Triparma retinervis</name>
    <dbReference type="NCBI Taxonomy" id="2557542"/>
    <lineage>
        <taxon>Eukaryota</taxon>
        <taxon>Sar</taxon>
        <taxon>Stramenopiles</taxon>
        <taxon>Ochrophyta</taxon>
        <taxon>Bolidophyceae</taxon>
        <taxon>Parmales</taxon>
        <taxon>Triparmaceae</taxon>
        <taxon>Triparma</taxon>
    </lineage>
</organism>
<keyword evidence="1" id="KW-0812">Transmembrane</keyword>
<accession>A0A9W7F702</accession>
<keyword evidence="1" id="KW-1133">Transmembrane helix</keyword>
<comment type="caution">
    <text evidence="2">The sequence shown here is derived from an EMBL/GenBank/DDBJ whole genome shotgun (WGS) entry which is preliminary data.</text>
</comment>
<dbReference type="AlphaFoldDB" id="A0A9W7F702"/>
<protein>
    <submittedName>
        <fullName evidence="2">Uncharacterized protein</fullName>
    </submittedName>
</protein>
<evidence type="ECO:0000313" key="3">
    <source>
        <dbReference type="Proteomes" id="UP001165082"/>
    </source>
</evidence>
<evidence type="ECO:0000313" key="2">
    <source>
        <dbReference type="EMBL" id="GMI05710.1"/>
    </source>
</evidence>
<name>A0A9W7F702_9STRA</name>
<feature type="transmembrane region" description="Helical" evidence="1">
    <location>
        <begin position="56"/>
        <end position="74"/>
    </location>
</feature>
<keyword evidence="3" id="KW-1185">Reference proteome</keyword>